<dbReference type="PANTHER" id="PTHR12526:SF630">
    <property type="entry name" value="GLYCOSYLTRANSFERASE"/>
    <property type="match status" value="1"/>
</dbReference>
<dbReference type="Pfam" id="PF00534">
    <property type="entry name" value="Glycos_transf_1"/>
    <property type="match status" value="1"/>
</dbReference>
<proteinExistence type="predicted"/>
<name>A0A553CK71_9FLAO</name>
<keyword evidence="4" id="KW-1185">Reference proteome</keyword>
<dbReference type="GO" id="GO:0016757">
    <property type="term" value="F:glycosyltransferase activity"/>
    <property type="evidence" value="ECO:0007669"/>
    <property type="project" value="InterPro"/>
</dbReference>
<dbReference type="Pfam" id="PF13439">
    <property type="entry name" value="Glyco_transf_4"/>
    <property type="match status" value="1"/>
</dbReference>
<dbReference type="Proteomes" id="UP000318585">
    <property type="component" value="Unassembled WGS sequence"/>
</dbReference>
<sequence length="387" mass="43581">MIRVLNIIETISSGGVERRRLSMAKLLDKSTFELKIICTNSYGSFADEIRKHGVEVIEIGSLTNFLDVKQHLKVQKIIANFKPHIIHGAIFEGVTMAAINGFWKRVPIIILEETSDPQTRSWKGNLLMKALTLLAHKVIGVSPAATNYLINTLKIGKNKVALITNGIATPRTVSLDETIMLKKQLNISEHEIVIGSIGRMTDDANKRFSDLINAFAILVKKQLPVKLILVGDGVEKKKYIQQVQNLGLQKQVFFAGYQADTSLYYSIFDVFSLVSSHESFGLVLAEAMFHKLPIVATKVGGMKYIVDDKETGFLVEKYDVKSIASKLETLCENKQLRQEFGQKGFLKATQNYTEERYVNTIKELYSNLVTRHFRTVQPDKINKTTQQ</sequence>
<evidence type="ECO:0000259" key="2">
    <source>
        <dbReference type="Pfam" id="PF13439"/>
    </source>
</evidence>
<dbReference type="SUPFAM" id="SSF53756">
    <property type="entry name" value="UDP-Glycosyltransferase/glycogen phosphorylase"/>
    <property type="match status" value="1"/>
</dbReference>
<dbReference type="Gene3D" id="3.40.50.2000">
    <property type="entry name" value="Glycogen Phosphorylase B"/>
    <property type="match status" value="2"/>
</dbReference>
<feature type="domain" description="Glycosyltransferase subfamily 4-like N-terminal" evidence="2">
    <location>
        <begin position="14"/>
        <end position="169"/>
    </location>
</feature>
<accession>A0A553CK71</accession>
<feature type="domain" description="Glycosyl transferase family 1" evidence="1">
    <location>
        <begin position="182"/>
        <end position="344"/>
    </location>
</feature>
<dbReference type="PANTHER" id="PTHR12526">
    <property type="entry name" value="GLYCOSYLTRANSFERASE"/>
    <property type="match status" value="1"/>
</dbReference>
<evidence type="ECO:0000313" key="4">
    <source>
        <dbReference type="Proteomes" id="UP000318585"/>
    </source>
</evidence>
<keyword evidence="3" id="KW-0808">Transferase</keyword>
<gene>
    <name evidence="3" type="ORF">FNW17_09500</name>
</gene>
<dbReference type="RefSeq" id="WP_144071513.1">
    <property type="nucleotide sequence ID" value="NZ_VJZR01000007.1"/>
</dbReference>
<dbReference type="InterPro" id="IPR028098">
    <property type="entry name" value="Glyco_trans_4-like_N"/>
</dbReference>
<dbReference type="EMBL" id="VJZR01000007">
    <property type="protein sequence ID" value="TRX20894.1"/>
    <property type="molecule type" value="Genomic_DNA"/>
</dbReference>
<organism evidence="3 4">
    <name type="scientific">Flavobacterium franklandianum</name>
    <dbReference type="NCBI Taxonomy" id="2594430"/>
    <lineage>
        <taxon>Bacteria</taxon>
        <taxon>Pseudomonadati</taxon>
        <taxon>Bacteroidota</taxon>
        <taxon>Flavobacteriia</taxon>
        <taxon>Flavobacteriales</taxon>
        <taxon>Flavobacteriaceae</taxon>
        <taxon>Flavobacterium</taxon>
    </lineage>
</organism>
<reference evidence="3 4" key="1">
    <citation type="submission" date="2019-07" db="EMBL/GenBank/DDBJ databases">
        <title>Novel species of Flavobacterium.</title>
        <authorList>
            <person name="Liu Q."/>
            <person name="Xin Y.-H."/>
        </authorList>
    </citation>
    <scope>NUCLEOTIDE SEQUENCE [LARGE SCALE GENOMIC DNA]</scope>
    <source>
        <strain evidence="3 4">LB3P56</strain>
    </source>
</reference>
<dbReference type="OrthoDB" id="7560678at2"/>
<evidence type="ECO:0000259" key="1">
    <source>
        <dbReference type="Pfam" id="PF00534"/>
    </source>
</evidence>
<evidence type="ECO:0000313" key="3">
    <source>
        <dbReference type="EMBL" id="TRX20894.1"/>
    </source>
</evidence>
<comment type="caution">
    <text evidence="3">The sequence shown here is derived from an EMBL/GenBank/DDBJ whole genome shotgun (WGS) entry which is preliminary data.</text>
</comment>
<protein>
    <submittedName>
        <fullName evidence="3">Glycosyltransferase</fullName>
    </submittedName>
</protein>
<dbReference type="AlphaFoldDB" id="A0A553CK71"/>
<dbReference type="InterPro" id="IPR001296">
    <property type="entry name" value="Glyco_trans_1"/>
</dbReference>